<organism evidence="3 4">
    <name type="scientific">Dactylosporangium fulvum</name>
    <dbReference type="NCBI Taxonomy" id="53359"/>
    <lineage>
        <taxon>Bacteria</taxon>
        <taxon>Bacillati</taxon>
        <taxon>Actinomycetota</taxon>
        <taxon>Actinomycetes</taxon>
        <taxon>Micromonosporales</taxon>
        <taxon>Micromonosporaceae</taxon>
        <taxon>Dactylosporangium</taxon>
    </lineage>
</organism>
<reference evidence="3" key="1">
    <citation type="submission" date="2021-04" db="EMBL/GenBank/DDBJ databases">
        <authorList>
            <person name="Hartkoorn R.C."/>
            <person name="Beaudoing E."/>
            <person name="Hot D."/>
        </authorList>
    </citation>
    <scope>NUCLEOTIDE SEQUENCE</scope>
    <source>
        <strain evidence="3">NRRL B-16292</strain>
    </source>
</reference>
<keyword evidence="2" id="KW-0472">Membrane</keyword>
<feature type="region of interest" description="Disordered" evidence="1">
    <location>
        <begin position="74"/>
        <end position="115"/>
    </location>
</feature>
<feature type="compositionally biased region" description="Low complexity" evidence="1">
    <location>
        <begin position="77"/>
        <end position="101"/>
    </location>
</feature>
<dbReference type="Proteomes" id="UP001059617">
    <property type="component" value="Chromosome"/>
</dbReference>
<feature type="compositionally biased region" description="Pro residues" evidence="1">
    <location>
        <begin position="102"/>
        <end position="112"/>
    </location>
</feature>
<keyword evidence="2" id="KW-0812">Transmembrane</keyword>
<dbReference type="RefSeq" id="WP_259860251.1">
    <property type="nucleotide sequence ID" value="NZ_BAAAST010000070.1"/>
</dbReference>
<sequence length="410" mass="41926">MHIDESNAGELLGPLSTDPLQPSSIDVGRAMQEGRRRRARRTAVTSGVAGLTVLAMAGVPVAITSMQKTDNSTLVEASASAAPPATAAPSASPPVTAAPSASSPPPKAPPVPTSCKAERLPIPDNVTMALVTAADPTGRTIFGRSYPQPGTNQVILWRDGKATKIDVPGDAQAINSVNAGGTAVGESTVDGKPVAWLFSDGKVTRLPGGDGATAEGINAGNVIVGSRNRRPLIWRTPASDPVELPLPDGASNGEAHAIDDDGTAVGTITTGTGSVAYAWAADGTGRILPTVGDPGNLGYTAFTVRNGWATGVSTATGLRWNLRTGQVEAVPGINIRPSTANTSGWMVGTDMQGRGVLIAAGRTLVLPDVFVHRPGGFSNLPKTISDDGRVLAGQADDTDHVIHAVVWRCS</sequence>
<proteinExistence type="predicted"/>
<dbReference type="EMBL" id="CP073720">
    <property type="protein sequence ID" value="UWP82481.1"/>
    <property type="molecule type" value="Genomic_DNA"/>
</dbReference>
<keyword evidence="2" id="KW-1133">Transmembrane helix</keyword>
<evidence type="ECO:0000256" key="1">
    <source>
        <dbReference type="SAM" id="MobiDB-lite"/>
    </source>
</evidence>
<gene>
    <name evidence="3" type="ORF">Dfulv_46835</name>
</gene>
<feature type="region of interest" description="Disordered" evidence="1">
    <location>
        <begin position="1"/>
        <end position="25"/>
    </location>
</feature>
<name>A0ABY5W328_9ACTN</name>
<evidence type="ECO:0000313" key="4">
    <source>
        <dbReference type="Proteomes" id="UP001059617"/>
    </source>
</evidence>
<evidence type="ECO:0000313" key="3">
    <source>
        <dbReference type="EMBL" id="UWP82481.1"/>
    </source>
</evidence>
<keyword evidence="4" id="KW-1185">Reference proteome</keyword>
<evidence type="ECO:0000256" key="2">
    <source>
        <dbReference type="SAM" id="Phobius"/>
    </source>
</evidence>
<accession>A0ABY5W328</accession>
<protein>
    <submittedName>
        <fullName evidence="3">Uncharacterized protein</fullName>
    </submittedName>
</protein>
<reference evidence="3" key="2">
    <citation type="submission" date="2022-09" db="EMBL/GenBank/DDBJ databases">
        <title>Biosynthetic gene clusters of Dactylosporangioum fulvum.</title>
        <authorList>
            <person name="Caradec T."/>
        </authorList>
    </citation>
    <scope>NUCLEOTIDE SEQUENCE</scope>
    <source>
        <strain evidence="3">NRRL B-16292</strain>
    </source>
</reference>
<feature type="transmembrane region" description="Helical" evidence="2">
    <location>
        <begin position="43"/>
        <end position="63"/>
    </location>
</feature>